<keyword evidence="4" id="KW-0274">FAD</keyword>
<dbReference type="OrthoDB" id="74360at2759"/>
<reference evidence="6 7" key="1">
    <citation type="submission" date="2015-02" db="EMBL/GenBank/DDBJ databases">
        <title>Draft Genome Sequences of Two Closely-Related Aflatoxigenic Aspergillus Species Obtained from the Cote d'Ivoire.</title>
        <authorList>
            <person name="Moore G.G."/>
            <person name="Beltz S.B."/>
            <person name="Mack B.M."/>
        </authorList>
    </citation>
    <scope>NUCLEOTIDE SEQUENCE [LARGE SCALE GENOMIC DNA]</scope>
    <source>
        <strain evidence="6 7">SRRC1432</strain>
    </source>
</reference>
<dbReference type="PANTHER" id="PTHR42877">
    <property type="entry name" value="L-ORNITHINE N(5)-MONOOXYGENASE-RELATED"/>
    <property type="match status" value="1"/>
</dbReference>
<evidence type="ECO:0000313" key="6">
    <source>
        <dbReference type="EMBL" id="KKK25997.1"/>
    </source>
</evidence>
<evidence type="ECO:0000256" key="5">
    <source>
        <dbReference type="ARBA" id="ARBA00023002"/>
    </source>
</evidence>
<dbReference type="Gene3D" id="3.50.50.60">
    <property type="entry name" value="FAD/NAD(P)-binding domain"/>
    <property type="match status" value="2"/>
</dbReference>
<comment type="cofactor">
    <cofactor evidence="1">
        <name>FAD</name>
        <dbReference type="ChEBI" id="CHEBI:57692"/>
    </cofactor>
</comment>
<evidence type="ECO:0000256" key="3">
    <source>
        <dbReference type="ARBA" id="ARBA00022630"/>
    </source>
</evidence>
<gene>
    <name evidence="6" type="ORF">AOCH_000454</name>
</gene>
<evidence type="ECO:0000313" key="7">
    <source>
        <dbReference type="Proteomes" id="UP000034947"/>
    </source>
</evidence>
<accession>A0A0F8XR47</accession>
<evidence type="ECO:0000256" key="4">
    <source>
        <dbReference type="ARBA" id="ARBA00022827"/>
    </source>
</evidence>
<dbReference type="AlphaFoldDB" id="A0A0F8XR47"/>
<keyword evidence="3" id="KW-0285">Flavoprotein</keyword>
<dbReference type="SUPFAM" id="SSF51905">
    <property type="entry name" value="FAD/NAD(P)-binding domain"/>
    <property type="match status" value="2"/>
</dbReference>
<keyword evidence="7" id="KW-1185">Reference proteome</keyword>
<organism evidence="6 7">
    <name type="scientific">Aspergillus ochraceoroseus</name>
    <dbReference type="NCBI Taxonomy" id="138278"/>
    <lineage>
        <taxon>Eukaryota</taxon>
        <taxon>Fungi</taxon>
        <taxon>Dikarya</taxon>
        <taxon>Ascomycota</taxon>
        <taxon>Pezizomycotina</taxon>
        <taxon>Eurotiomycetes</taxon>
        <taxon>Eurotiomycetidae</taxon>
        <taxon>Eurotiales</taxon>
        <taxon>Aspergillaceae</taxon>
        <taxon>Aspergillus</taxon>
        <taxon>Aspergillus subgen. Nidulantes</taxon>
    </lineage>
</organism>
<dbReference type="GO" id="GO:0050661">
    <property type="term" value="F:NADP binding"/>
    <property type="evidence" value="ECO:0007669"/>
    <property type="project" value="InterPro"/>
</dbReference>
<comment type="caution">
    <text evidence="6">The sequence shown here is derived from an EMBL/GenBank/DDBJ whole genome shotgun (WGS) entry which is preliminary data.</text>
</comment>
<dbReference type="EMBL" id="JYKN01000043">
    <property type="protein sequence ID" value="KKK25997.1"/>
    <property type="molecule type" value="Genomic_DNA"/>
</dbReference>
<dbReference type="InterPro" id="IPR036188">
    <property type="entry name" value="FAD/NAD-bd_sf"/>
</dbReference>
<dbReference type="InterPro" id="IPR020946">
    <property type="entry name" value="Flavin_mOase-like"/>
</dbReference>
<sequence length="531" mass="61186">METKYIFCAIVGGGMSGVSLAQAFLRKSVLKRDEFIILDKNADYGGVWESNTYPGVACDIPSHAYVMRYSLNPDWTMKYSEGKEIQQYYAGIADRSNLRQLTYFHTLVISATWNESAALWEILVENSETKKRVLWKANVLYNCGGSFYRAKYASIPGIENFKGQQWHTTAWPKDADLTGKTVAILGTGPSAAQVAPSIQPIVKKLYMYQRSSGHVLPRNNHQQPMWKRLLFRYCWPILWLYHVWFCISAEFTKPMFIKGTKQNTEIGNQALAFLDEQIKDPVLKEKLRPKVAFGCKRPLFLDNWYPMFTKPNVELITEKPIKFTEKGLVSKHPDKITEEERGEMPVGSYQRPTTVTDDEVEREFDVLIWGTGFDMNNWGGHFDIFGLNNVKLSKLWGDFPRAYWGVAVSGFPNYFLIQGPNSGNYWASGPTVTEFQVNYHCKMIKRIKNECKNGKYALHPDYKVQKEYTDWLFENQGTPAFLAPECATYHKSPSGATPMHNHHRMPTTWWKLRSPDMKEFKEIRLPMGKDI</sequence>
<dbReference type="GO" id="GO:0050660">
    <property type="term" value="F:flavin adenine dinucleotide binding"/>
    <property type="evidence" value="ECO:0007669"/>
    <property type="project" value="InterPro"/>
</dbReference>
<evidence type="ECO:0000256" key="1">
    <source>
        <dbReference type="ARBA" id="ARBA00001974"/>
    </source>
</evidence>
<dbReference type="Pfam" id="PF00743">
    <property type="entry name" value="FMO-like"/>
    <property type="match status" value="1"/>
</dbReference>
<keyword evidence="5" id="KW-0560">Oxidoreductase</keyword>
<comment type="similarity">
    <text evidence="2">Belongs to the FAD-binding monooxygenase family.</text>
</comment>
<name>A0A0F8XR47_9EURO</name>
<proteinExistence type="inferred from homology"/>
<dbReference type="InterPro" id="IPR051209">
    <property type="entry name" value="FAD-bind_Monooxygenase_sf"/>
</dbReference>
<protein>
    <recommendedName>
        <fullName evidence="8">Monooxygenase</fullName>
    </recommendedName>
</protein>
<dbReference type="PANTHER" id="PTHR42877:SF7">
    <property type="entry name" value="FLAVIN-BINDING MONOOXYGENASE-RELATED"/>
    <property type="match status" value="1"/>
</dbReference>
<evidence type="ECO:0008006" key="8">
    <source>
        <dbReference type="Google" id="ProtNLM"/>
    </source>
</evidence>
<dbReference type="Proteomes" id="UP000034947">
    <property type="component" value="Unassembled WGS sequence"/>
</dbReference>
<dbReference type="VEuPathDB" id="FungiDB:P175DRAFT_0483037"/>
<evidence type="ECO:0000256" key="2">
    <source>
        <dbReference type="ARBA" id="ARBA00010139"/>
    </source>
</evidence>
<dbReference type="GO" id="GO:0004499">
    <property type="term" value="F:N,N-dimethylaniline monooxygenase activity"/>
    <property type="evidence" value="ECO:0007669"/>
    <property type="project" value="InterPro"/>
</dbReference>